<accession>A0ABT0THS2</accession>
<dbReference type="PROSITE" id="PS51257">
    <property type="entry name" value="PROKAR_LIPOPROTEIN"/>
    <property type="match status" value="1"/>
</dbReference>
<evidence type="ECO:0000313" key="2">
    <source>
        <dbReference type="EMBL" id="MCL9770526.1"/>
    </source>
</evidence>
<keyword evidence="3" id="KW-1185">Reference proteome</keyword>
<proteinExistence type="predicted"/>
<evidence type="ECO:0000313" key="3">
    <source>
        <dbReference type="Proteomes" id="UP001203342"/>
    </source>
</evidence>
<sequence length="251" mass="27199">MKNRIKFLTIALLATTFLTFTSCDDDNSVLPVETHEDAYGDVILKKMDMMGTIKYIPIFMAGGNTVNATGCIVTDPNGTEFAINEFWAGPGSLTGKGVATTTKPTMGTYTFKLKFADGYEKTVTDELTDVETSLAMPIVVTRIPATATEPEKIKLDWTAVPNTDLICIKLTELDIEGTKPLFKMAKLDASLTTYTISLDGGTGWLRPTTDLTTGTEYYITVAAKKVETGKVVDGASKDFAHSACSKIKIVF</sequence>
<name>A0ABT0THS2_9FLAO</name>
<dbReference type="Proteomes" id="UP001203342">
    <property type="component" value="Unassembled WGS sequence"/>
</dbReference>
<comment type="caution">
    <text evidence="2">The sequence shown here is derived from an EMBL/GenBank/DDBJ whole genome shotgun (WGS) entry which is preliminary data.</text>
</comment>
<feature type="chain" id="PRO_5045995396" description="DUF3823 domain-containing protein" evidence="1">
    <location>
        <begin position="25"/>
        <end position="251"/>
    </location>
</feature>
<dbReference type="RefSeq" id="WP_250582039.1">
    <property type="nucleotide sequence ID" value="NZ_JAMLJN010000006.1"/>
</dbReference>
<dbReference type="EMBL" id="JAMLJN010000006">
    <property type="protein sequence ID" value="MCL9770526.1"/>
    <property type="molecule type" value="Genomic_DNA"/>
</dbReference>
<protein>
    <recommendedName>
        <fullName evidence="4">DUF3823 domain-containing protein</fullName>
    </recommendedName>
</protein>
<feature type="signal peptide" evidence="1">
    <location>
        <begin position="1"/>
        <end position="24"/>
    </location>
</feature>
<evidence type="ECO:0008006" key="4">
    <source>
        <dbReference type="Google" id="ProtNLM"/>
    </source>
</evidence>
<organism evidence="2 3">
    <name type="scientific">Flavobacterium fragile</name>
    <dbReference type="NCBI Taxonomy" id="2949085"/>
    <lineage>
        <taxon>Bacteria</taxon>
        <taxon>Pseudomonadati</taxon>
        <taxon>Bacteroidota</taxon>
        <taxon>Flavobacteriia</taxon>
        <taxon>Flavobacteriales</taxon>
        <taxon>Flavobacteriaceae</taxon>
        <taxon>Flavobacterium</taxon>
    </lineage>
</organism>
<keyword evidence="1" id="KW-0732">Signal</keyword>
<reference evidence="2 3" key="1">
    <citation type="submission" date="2022-05" db="EMBL/GenBank/DDBJ databases">
        <title>Flavobacterium sp., isolated from activated sludge.</title>
        <authorList>
            <person name="Ran Q."/>
        </authorList>
    </citation>
    <scope>NUCLEOTIDE SEQUENCE [LARGE SCALE GENOMIC DNA]</scope>
    <source>
        <strain evidence="2 3">HXWNR69</strain>
    </source>
</reference>
<evidence type="ECO:0000256" key="1">
    <source>
        <dbReference type="SAM" id="SignalP"/>
    </source>
</evidence>
<gene>
    <name evidence="2" type="ORF">NAT47_08855</name>
</gene>